<proteinExistence type="predicted"/>
<evidence type="ECO:0000313" key="2">
    <source>
        <dbReference type="EMBL" id="CAK7934456.1"/>
    </source>
</evidence>
<dbReference type="AlphaFoldDB" id="A0AAV1UIW9"/>
<gene>
    <name evidence="1" type="ORF">PM001_LOCUS15236</name>
    <name evidence="2" type="ORF">PM001_LOCUS19606</name>
</gene>
<evidence type="ECO:0000313" key="1">
    <source>
        <dbReference type="EMBL" id="CAK7930086.1"/>
    </source>
</evidence>
<reference evidence="2" key="1">
    <citation type="submission" date="2024-01" db="EMBL/GenBank/DDBJ databases">
        <authorList>
            <person name="Webb A."/>
        </authorList>
    </citation>
    <scope>NUCLEOTIDE SEQUENCE</scope>
    <source>
        <strain evidence="2">Pm1</strain>
    </source>
</reference>
<evidence type="ECO:0000313" key="3">
    <source>
        <dbReference type="Proteomes" id="UP001162060"/>
    </source>
</evidence>
<accession>A0AAV1UIW9</accession>
<sequence>MLARAGLQQVVERMCCCNGARELLQDFQQTSMNRVTLLMLLELPLPVSQNT</sequence>
<name>A0AAV1UIW9_9STRA</name>
<organism evidence="2 3">
    <name type="scientific">Peronospora matthiolae</name>
    <dbReference type="NCBI Taxonomy" id="2874970"/>
    <lineage>
        <taxon>Eukaryota</taxon>
        <taxon>Sar</taxon>
        <taxon>Stramenopiles</taxon>
        <taxon>Oomycota</taxon>
        <taxon>Peronosporomycetes</taxon>
        <taxon>Peronosporales</taxon>
        <taxon>Peronosporaceae</taxon>
        <taxon>Peronospora</taxon>
    </lineage>
</organism>
<dbReference type="Proteomes" id="UP001162060">
    <property type="component" value="Unassembled WGS sequence"/>
</dbReference>
<dbReference type="EMBL" id="CAKLBY020000211">
    <property type="protein sequence ID" value="CAK7934456.1"/>
    <property type="molecule type" value="Genomic_DNA"/>
</dbReference>
<dbReference type="EMBL" id="CAKLBY020000161">
    <property type="protein sequence ID" value="CAK7930086.1"/>
    <property type="molecule type" value="Genomic_DNA"/>
</dbReference>
<protein>
    <submittedName>
        <fullName evidence="2">Uncharacterized protein</fullName>
    </submittedName>
</protein>
<comment type="caution">
    <text evidence="2">The sequence shown here is derived from an EMBL/GenBank/DDBJ whole genome shotgun (WGS) entry which is preliminary data.</text>
</comment>